<keyword evidence="4 5" id="KW-0143">Chaperone</keyword>
<evidence type="ECO:0000259" key="7">
    <source>
        <dbReference type="Pfam" id="PF24986"/>
    </source>
</evidence>
<organism evidence="8 9">
    <name type="scientific">BD1-7 clade bacterium</name>
    <dbReference type="NCBI Taxonomy" id="2029982"/>
    <lineage>
        <taxon>Bacteria</taxon>
        <taxon>Pseudomonadati</taxon>
        <taxon>Pseudomonadota</taxon>
        <taxon>Gammaproteobacteria</taxon>
        <taxon>Cellvibrionales</taxon>
        <taxon>Spongiibacteraceae</taxon>
        <taxon>BD1-7 clade</taxon>
    </lineage>
</organism>
<name>A0A5S9N6I6_9GAMM</name>
<dbReference type="NCBIfam" id="TIGR02273">
    <property type="entry name" value="16S_RimM"/>
    <property type="match status" value="1"/>
</dbReference>
<accession>A0A5S9N6I6</accession>
<dbReference type="InterPro" id="IPR002676">
    <property type="entry name" value="RimM_N"/>
</dbReference>
<dbReference type="OrthoDB" id="9783509at2"/>
<dbReference type="GO" id="GO:0042274">
    <property type="term" value="P:ribosomal small subunit biogenesis"/>
    <property type="evidence" value="ECO:0007669"/>
    <property type="project" value="UniProtKB-UniRule"/>
</dbReference>
<dbReference type="HAMAP" id="MF_00014">
    <property type="entry name" value="Ribosome_mat_RimM"/>
    <property type="match status" value="1"/>
</dbReference>
<comment type="similarity">
    <text evidence="5">Belongs to the RimM family.</text>
</comment>
<evidence type="ECO:0000256" key="4">
    <source>
        <dbReference type="ARBA" id="ARBA00023186"/>
    </source>
</evidence>
<dbReference type="Gene3D" id="2.30.30.240">
    <property type="entry name" value="PRC-barrel domain"/>
    <property type="match status" value="1"/>
</dbReference>
<evidence type="ECO:0000256" key="3">
    <source>
        <dbReference type="ARBA" id="ARBA00022552"/>
    </source>
</evidence>
<keyword evidence="1 5" id="KW-0963">Cytoplasm</keyword>
<dbReference type="InterPro" id="IPR036976">
    <property type="entry name" value="RimM_N_sf"/>
</dbReference>
<evidence type="ECO:0000259" key="6">
    <source>
        <dbReference type="Pfam" id="PF01782"/>
    </source>
</evidence>
<feature type="domain" description="RimM N-terminal" evidence="6">
    <location>
        <begin position="11"/>
        <end position="90"/>
    </location>
</feature>
<dbReference type="InterPro" id="IPR011033">
    <property type="entry name" value="PRC_barrel-like_sf"/>
</dbReference>
<evidence type="ECO:0000313" key="9">
    <source>
        <dbReference type="Proteomes" id="UP000441399"/>
    </source>
</evidence>
<dbReference type="EMBL" id="CACSIO010000001">
    <property type="protein sequence ID" value="CAA0084496.1"/>
    <property type="molecule type" value="Genomic_DNA"/>
</dbReference>
<dbReference type="InterPro" id="IPR009000">
    <property type="entry name" value="Transl_B-barrel_sf"/>
</dbReference>
<comment type="function">
    <text evidence="5">An accessory protein needed during the final step in the assembly of 30S ribosomal subunit, possibly for assembly of the head region. Essential for efficient processing of 16S rRNA. May be needed both before and after RbfA during the maturation of 16S rRNA. It has affinity for free ribosomal 30S subunits but not for 70S ribosomes.</text>
</comment>
<evidence type="ECO:0000256" key="5">
    <source>
        <dbReference type="HAMAP-Rule" id="MF_00014"/>
    </source>
</evidence>
<dbReference type="PANTHER" id="PTHR33692:SF1">
    <property type="entry name" value="RIBOSOME MATURATION FACTOR RIMM"/>
    <property type="match status" value="1"/>
</dbReference>
<dbReference type="InterPro" id="IPR056792">
    <property type="entry name" value="PRC_RimM"/>
</dbReference>
<dbReference type="GO" id="GO:0043022">
    <property type="term" value="F:ribosome binding"/>
    <property type="evidence" value="ECO:0007669"/>
    <property type="project" value="InterPro"/>
</dbReference>
<dbReference type="SUPFAM" id="SSF50447">
    <property type="entry name" value="Translation proteins"/>
    <property type="match status" value="1"/>
</dbReference>
<keyword evidence="3 5" id="KW-0698">rRNA processing</keyword>
<comment type="subcellular location">
    <subcellularLocation>
        <location evidence="5">Cytoplasm</location>
    </subcellularLocation>
</comment>
<dbReference type="Proteomes" id="UP000441399">
    <property type="component" value="Unassembled WGS sequence"/>
</dbReference>
<keyword evidence="2 5" id="KW-0690">Ribosome biogenesis</keyword>
<keyword evidence="9" id="KW-1185">Reference proteome</keyword>
<reference evidence="8 9" key="1">
    <citation type="submission" date="2019-11" db="EMBL/GenBank/DDBJ databases">
        <authorList>
            <person name="Holert J."/>
        </authorList>
    </citation>
    <scope>NUCLEOTIDE SEQUENCE [LARGE SCALE GENOMIC DNA]</scope>
    <source>
        <strain evidence="8">SB11_3</strain>
    </source>
</reference>
<proteinExistence type="inferred from homology"/>
<dbReference type="Pfam" id="PF01782">
    <property type="entry name" value="RimM"/>
    <property type="match status" value="1"/>
</dbReference>
<dbReference type="AlphaFoldDB" id="A0A5S9N6I6"/>
<dbReference type="GO" id="GO:0006364">
    <property type="term" value="P:rRNA processing"/>
    <property type="evidence" value="ECO:0007669"/>
    <property type="project" value="UniProtKB-UniRule"/>
</dbReference>
<sequence length="175" mass="19331">MSKADSDAYLVVGKVIGYYGLRGWVKVKSFTQPEDNILSYQDCFIKQDGQWQPAQIAAGKLHGKGLVMKFRDSDDRTAAENLGKCEIAVLSTALPELAADDYYWHELLGLEVRLGGQLLGKVSHLLETGANDVLVVKPCAGSIDDRERLLPYRPEVILAVDLEASSMSVDWDPDF</sequence>
<dbReference type="Pfam" id="PF24986">
    <property type="entry name" value="PRC_RimM"/>
    <property type="match status" value="1"/>
</dbReference>
<evidence type="ECO:0000256" key="2">
    <source>
        <dbReference type="ARBA" id="ARBA00022517"/>
    </source>
</evidence>
<comment type="subunit">
    <text evidence="5">Binds ribosomal protein uS19.</text>
</comment>
<dbReference type="PANTHER" id="PTHR33692">
    <property type="entry name" value="RIBOSOME MATURATION FACTOR RIMM"/>
    <property type="match status" value="1"/>
</dbReference>
<protein>
    <recommendedName>
        <fullName evidence="5">Ribosome maturation factor RimM</fullName>
    </recommendedName>
</protein>
<dbReference type="Gene3D" id="2.40.30.60">
    <property type="entry name" value="RimM"/>
    <property type="match status" value="1"/>
</dbReference>
<evidence type="ECO:0000256" key="1">
    <source>
        <dbReference type="ARBA" id="ARBA00022490"/>
    </source>
</evidence>
<feature type="domain" description="Ribosome maturation factor RimM PRC barrel" evidence="7">
    <location>
        <begin position="104"/>
        <end position="172"/>
    </location>
</feature>
<dbReference type="InterPro" id="IPR011961">
    <property type="entry name" value="RimM"/>
</dbReference>
<dbReference type="SUPFAM" id="SSF50346">
    <property type="entry name" value="PRC-barrel domain"/>
    <property type="match status" value="1"/>
</dbReference>
<comment type="domain">
    <text evidence="5">The PRC barrel domain binds ribosomal protein uS19.</text>
</comment>
<evidence type="ECO:0000313" key="8">
    <source>
        <dbReference type="EMBL" id="CAA0084496.1"/>
    </source>
</evidence>
<dbReference type="GO" id="GO:0005840">
    <property type="term" value="C:ribosome"/>
    <property type="evidence" value="ECO:0007669"/>
    <property type="project" value="InterPro"/>
</dbReference>
<gene>
    <name evidence="5 8" type="primary">rimM</name>
    <name evidence="8" type="ORF">OPDIPICF_00684</name>
</gene>
<dbReference type="GO" id="GO:0005737">
    <property type="term" value="C:cytoplasm"/>
    <property type="evidence" value="ECO:0007669"/>
    <property type="project" value="UniProtKB-SubCell"/>
</dbReference>